<organism evidence="6 7">
    <name type="scientific">Rhodococcus parequi</name>
    <dbReference type="NCBI Taxonomy" id="3137122"/>
    <lineage>
        <taxon>Bacteria</taxon>
        <taxon>Bacillati</taxon>
        <taxon>Actinomycetota</taxon>
        <taxon>Actinomycetes</taxon>
        <taxon>Mycobacteriales</taxon>
        <taxon>Nocardiaceae</taxon>
        <taxon>Rhodococcus</taxon>
    </lineage>
</organism>
<accession>A0ABW9FKC9</accession>
<evidence type="ECO:0000256" key="4">
    <source>
        <dbReference type="PROSITE-ProRule" id="PRU00335"/>
    </source>
</evidence>
<feature type="domain" description="HTH tetR-type" evidence="5">
    <location>
        <begin position="19"/>
        <end position="79"/>
    </location>
</feature>
<feature type="DNA-binding region" description="H-T-H motif" evidence="4">
    <location>
        <begin position="42"/>
        <end position="61"/>
    </location>
</feature>
<dbReference type="Gene3D" id="1.10.357.10">
    <property type="entry name" value="Tetracycline Repressor, domain 2"/>
    <property type="match status" value="1"/>
</dbReference>
<dbReference type="EMBL" id="JBDLNV010000007">
    <property type="protein sequence ID" value="MFM1725613.1"/>
    <property type="molecule type" value="Genomic_DNA"/>
</dbReference>
<evidence type="ECO:0000313" key="7">
    <source>
        <dbReference type="Proteomes" id="UP001629745"/>
    </source>
</evidence>
<dbReference type="SUPFAM" id="SSF46689">
    <property type="entry name" value="Homeodomain-like"/>
    <property type="match status" value="1"/>
</dbReference>
<proteinExistence type="predicted"/>
<keyword evidence="2 4" id="KW-0238">DNA-binding</keyword>
<evidence type="ECO:0000259" key="5">
    <source>
        <dbReference type="PROSITE" id="PS50977"/>
    </source>
</evidence>
<name>A0ABW9FKC9_9NOCA</name>
<dbReference type="Proteomes" id="UP001629745">
    <property type="component" value="Unassembled WGS sequence"/>
</dbReference>
<dbReference type="PANTHER" id="PTHR30055">
    <property type="entry name" value="HTH-TYPE TRANSCRIPTIONAL REGULATOR RUTR"/>
    <property type="match status" value="1"/>
</dbReference>
<comment type="caution">
    <text evidence="6">The sequence shown here is derived from an EMBL/GenBank/DDBJ whole genome shotgun (WGS) entry which is preliminary data.</text>
</comment>
<evidence type="ECO:0000256" key="3">
    <source>
        <dbReference type="ARBA" id="ARBA00023163"/>
    </source>
</evidence>
<dbReference type="InterPro" id="IPR001647">
    <property type="entry name" value="HTH_TetR"/>
</dbReference>
<dbReference type="PRINTS" id="PR00455">
    <property type="entry name" value="HTHTETR"/>
</dbReference>
<dbReference type="PROSITE" id="PS50977">
    <property type="entry name" value="HTH_TETR_2"/>
    <property type="match status" value="1"/>
</dbReference>
<evidence type="ECO:0000256" key="2">
    <source>
        <dbReference type="ARBA" id="ARBA00023125"/>
    </source>
</evidence>
<dbReference type="RefSeq" id="WP_420166085.1">
    <property type="nucleotide sequence ID" value="NZ_JBDLNV010000007.1"/>
</dbReference>
<dbReference type="InterPro" id="IPR009057">
    <property type="entry name" value="Homeodomain-like_sf"/>
</dbReference>
<gene>
    <name evidence="6" type="ORF">ABEU20_004230</name>
</gene>
<dbReference type="PANTHER" id="PTHR30055:SF234">
    <property type="entry name" value="HTH-TYPE TRANSCRIPTIONAL REGULATOR BETI"/>
    <property type="match status" value="1"/>
</dbReference>
<keyword evidence="7" id="KW-1185">Reference proteome</keyword>
<dbReference type="Pfam" id="PF00440">
    <property type="entry name" value="TetR_N"/>
    <property type="match status" value="1"/>
</dbReference>
<keyword evidence="3" id="KW-0804">Transcription</keyword>
<keyword evidence="1" id="KW-0805">Transcription regulation</keyword>
<evidence type="ECO:0000256" key="1">
    <source>
        <dbReference type="ARBA" id="ARBA00023015"/>
    </source>
</evidence>
<dbReference type="InterPro" id="IPR050109">
    <property type="entry name" value="HTH-type_TetR-like_transc_reg"/>
</dbReference>
<reference evidence="6 7" key="1">
    <citation type="submission" date="2023-11" db="EMBL/GenBank/DDBJ databases">
        <authorList>
            <person name="Val-Calvo J."/>
            <person name="Scortti M."/>
            <person name="Vazquez-Boland J."/>
        </authorList>
    </citation>
    <scope>NUCLEOTIDE SEQUENCE [LARGE SCALE GENOMIC DNA]</scope>
    <source>
        <strain evidence="6 7">PAM 2766</strain>
    </source>
</reference>
<sequence length="235" mass="25338">MTTTGAGRPRLKTRTRPGATARDEILDAAAELFTTRGFTGTSTRMIADAVGIRQASMYHHFATKDDILAALLLDTVTAPLACAEALERDCRDPVVRLYALTLFDAAQLAESRWNLGALYLLPEVTTDRFAEFRSLRIELMALYTEFALEAIAVIGDPDVGPEAASLPFRLVEATINARSDAAVDRSDAPAQAPAPDLVADSVLRVLGRSGPATEVRAVARAELDRLTGSCPQPRR</sequence>
<evidence type="ECO:0000313" key="6">
    <source>
        <dbReference type="EMBL" id="MFM1725613.1"/>
    </source>
</evidence>
<protein>
    <submittedName>
        <fullName evidence="6">TetR/AcrR family transcriptional regulator</fullName>
    </submittedName>
</protein>